<dbReference type="CDD" id="cd00397">
    <property type="entry name" value="DNA_BRE_C"/>
    <property type="match status" value="1"/>
</dbReference>
<evidence type="ECO:0000313" key="3">
    <source>
        <dbReference type="EMBL" id="TLQ38738.1"/>
    </source>
</evidence>
<dbReference type="PANTHER" id="PTHR30349:SF64">
    <property type="entry name" value="PROPHAGE INTEGRASE INTD-RELATED"/>
    <property type="match status" value="1"/>
</dbReference>
<dbReference type="EMBL" id="VAWE01000005">
    <property type="protein sequence ID" value="TLQ38738.1"/>
    <property type="molecule type" value="Genomic_DNA"/>
</dbReference>
<reference evidence="3 4" key="1">
    <citation type="submission" date="2019-05" db="EMBL/GenBank/DDBJ databases">
        <title>Streptomyces marianii sp. nov., a novel marine actinomycete from southern coast of India.</title>
        <authorList>
            <person name="Iniyan A.M."/>
            <person name="Wink J."/>
            <person name="Ramprasad E."/>
            <person name="Ramana C.V."/>
            <person name="Bunk B."/>
            <person name="Sproer C."/>
            <person name="Joseph F.-J.R.S."/>
            <person name="Vincent S.G.P."/>
        </authorList>
    </citation>
    <scope>NUCLEOTIDE SEQUENCE [LARGE SCALE GENOMIC DNA]</scope>
    <source>
        <strain evidence="3 4">ICN19</strain>
    </source>
</reference>
<dbReference type="PROSITE" id="PS51898">
    <property type="entry name" value="TYR_RECOMBINASE"/>
    <property type="match status" value="1"/>
</dbReference>
<dbReference type="InterPro" id="IPR002104">
    <property type="entry name" value="Integrase_catalytic"/>
</dbReference>
<dbReference type="InterPro" id="IPR013762">
    <property type="entry name" value="Integrase-like_cat_sf"/>
</dbReference>
<keyword evidence="1" id="KW-0233">DNA recombination</keyword>
<dbReference type="Pfam" id="PF00589">
    <property type="entry name" value="Phage_integrase"/>
    <property type="match status" value="1"/>
</dbReference>
<evidence type="ECO:0000313" key="4">
    <source>
        <dbReference type="Proteomes" id="UP000305921"/>
    </source>
</evidence>
<dbReference type="AlphaFoldDB" id="A0A5R9DQN5"/>
<evidence type="ECO:0000256" key="1">
    <source>
        <dbReference type="ARBA" id="ARBA00023172"/>
    </source>
</evidence>
<dbReference type="RefSeq" id="WP_138058488.1">
    <property type="nucleotide sequence ID" value="NZ_VAWE01000005.1"/>
</dbReference>
<dbReference type="GO" id="GO:0003677">
    <property type="term" value="F:DNA binding"/>
    <property type="evidence" value="ECO:0007669"/>
    <property type="project" value="InterPro"/>
</dbReference>
<comment type="caution">
    <text evidence="3">The sequence shown here is derived from an EMBL/GenBank/DDBJ whole genome shotgun (WGS) entry which is preliminary data.</text>
</comment>
<gene>
    <name evidence="3" type="ORF">FEF34_40570</name>
</gene>
<sequence length="744" mass="83592">MVGARLLLSWLETFSGETWQERWNAAPASASYDNWQQGILAWASTLGRSPSRTALRSGLLALICADVIRPSMEWLAGNSSRYLRPAIAASRDPTGFARLASDASGHDRANRNSSEAYKFIAQIVAAYGGGVDDIVVGDLLTHPKLLAGSSGKAVRLAYTWLRNRGQFPPDAPVTLNHVAVRTGQLRPAELIDRYKLRCRPVRDLLVDYLTERQPSLDYTSLRTLARELGGLFWADLEHHHPGIDTLRLPKDVSDAWKVRIAVKTTRRRRPDGTIRTTIEPRESAPAVKISVRAFYLDIAEWALDEPERWGHWAAPCPVSEAELAKKKHEQRKKSRSDQRTRERLPVLPVIVQTAERLLKEATARLRTIESAPLGSAVDFRGETFFLPASSSRTDGKPGRVRDINGTSRDIRGEEKRAFFAWATIEILRHTGIRIEELQELSHHSIIRYKLPTTGETVPLLQIAPSKTDKERLLLINPELADVLSAVISRARQPDGIIPSIQTYDAHERVWNAPMPILFQWAVSGEHRAISYGTIRRALDETLEASGLTDKTGMPLIFRPHDFRRIFITDAIMNGLPPHIAQVIAGHDSLTSTMGYAAIYPAEAIEAHRAFIARRRQVRPAEEYRTVTSEEWDEFLGHFERRKLALGECGRAYGTECSHEHACVRCPVLITSPTERPRLIEIRDNLRDRISEAEREGWLGEAEGLRVSLTAADEKITQLDTRQERKKSPIFLGVPSFDQVVGRAC</sequence>
<accession>A0A5R9DQN5</accession>
<keyword evidence="4" id="KW-1185">Reference proteome</keyword>
<dbReference type="Proteomes" id="UP000305921">
    <property type="component" value="Unassembled WGS sequence"/>
</dbReference>
<dbReference type="PANTHER" id="PTHR30349">
    <property type="entry name" value="PHAGE INTEGRASE-RELATED"/>
    <property type="match status" value="1"/>
</dbReference>
<dbReference type="GO" id="GO:0006310">
    <property type="term" value="P:DNA recombination"/>
    <property type="evidence" value="ECO:0007669"/>
    <property type="project" value="UniProtKB-KW"/>
</dbReference>
<proteinExistence type="predicted"/>
<dbReference type="OrthoDB" id="3522542at2"/>
<dbReference type="InterPro" id="IPR050090">
    <property type="entry name" value="Tyrosine_recombinase_XerCD"/>
</dbReference>
<dbReference type="Gene3D" id="1.10.443.10">
    <property type="entry name" value="Intergrase catalytic core"/>
    <property type="match status" value="1"/>
</dbReference>
<feature type="domain" description="Tyr recombinase" evidence="2">
    <location>
        <begin position="393"/>
        <end position="608"/>
    </location>
</feature>
<dbReference type="InterPro" id="IPR011010">
    <property type="entry name" value="DNA_brk_join_enz"/>
</dbReference>
<organism evidence="3 4">
    <name type="scientific">Streptomyces marianii</name>
    <dbReference type="NCBI Taxonomy" id="1817406"/>
    <lineage>
        <taxon>Bacteria</taxon>
        <taxon>Bacillati</taxon>
        <taxon>Actinomycetota</taxon>
        <taxon>Actinomycetes</taxon>
        <taxon>Kitasatosporales</taxon>
        <taxon>Streptomycetaceae</taxon>
        <taxon>Streptomyces</taxon>
    </lineage>
</organism>
<dbReference type="SUPFAM" id="SSF56349">
    <property type="entry name" value="DNA breaking-rejoining enzymes"/>
    <property type="match status" value="1"/>
</dbReference>
<dbReference type="GO" id="GO:0015074">
    <property type="term" value="P:DNA integration"/>
    <property type="evidence" value="ECO:0007669"/>
    <property type="project" value="InterPro"/>
</dbReference>
<evidence type="ECO:0000259" key="2">
    <source>
        <dbReference type="PROSITE" id="PS51898"/>
    </source>
</evidence>
<protein>
    <submittedName>
        <fullName evidence="3">Site-specific integrase</fullName>
    </submittedName>
</protein>
<name>A0A5R9DQN5_9ACTN</name>